<feature type="transmembrane region" description="Helical" evidence="1">
    <location>
        <begin position="44"/>
        <end position="62"/>
    </location>
</feature>
<feature type="transmembrane region" description="Helical" evidence="1">
    <location>
        <begin position="68"/>
        <end position="86"/>
    </location>
</feature>
<dbReference type="EMBL" id="JAJTJA010000001">
    <property type="protein sequence ID" value="KAH8706064.1"/>
    <property type="molecule type" value="Genomic_DNA"/>
</dbReference>
<sequence>MAGPFVNSYLFRSNILFEFIDYTIVSALWFWISGRARRRKELLWQLYGFLVLCCIILVATVSSFLLEVAWPFLFEACTIITIIWSCRHWRRLPKTHGGPKT</sequence>
<keyword evidence="3" id="KW-1185">Reference proteome</keyword>
<reference evidence="2" key="1">
    <citation type="submission" date="2021-12" db="EMBL/GenBank/DDBJ databases">
        <title>Convergent genome expansion in fungi linked to evolution of root-endophyte symbiosis.</title>
        <authorList>
            <consortium name="DOE Joint Genome Institute"/>
            <person name="Ke Y.-H."/>
            <person name="Bonito G."/>
            <person name="Liao H.-L."/>
            <person name="Looney B."/>
            <person name="Rojas-Flechas A."/>
            <person name="Nash J."/>
            <person name="Hameed K."/>
            <person name="Schadt C."/>
            <person name="Martin F."/>
            <person name="Crous P.W."/>
            <person name="Miettinen O."/>
            <person name="Magnuson J.K."/>
            <person name="Labbe J."/>
            <person name="Jacobson D."/>
            <person name="Doktycz M.J."/>
            <person name="Veneault-Fourrey C."/>
            <person name="Kuo A."/>
            <person name="Mondo S."/>
            <person name="Calhoun S."/>
            <person name="Riley R."/>
            <person name="Ohm R."/>
            <person name="LaButti K."/>
            <person name="Andreopoulos B."/>
            <person name="Pangilinan J."/>
            <person name="Nolan M."/>
            <person name="Tritt A."/>
            <person name="Clum A."/>
            <person name="Lipzen A."/>
            <person name="Daum C."/>
            <person name="Barry K."/>
            <person name="Grigoriev I.V."/>
            <person name="Vilgalys R."/>
        </authorList>
    </citation>
    <scope>NUCLEOTIDE SEQUENCE</scope>
    <source>
        <strain evidence="2">PMI_201</strain>
    </source>
</reference>
<dbReference type="Proteomes" id="UP001201262">
    <property type="component" value="Unassembled WGS sequence"/>
</dbReference>
<keyword evidence="1" id="KW-1133">Transmembrane helix</keyword>
<dbReference type="RefSeq" id="XP_046078685.1">
    <property type="nucleotide sequence ID" value="XM_046215017.1"/>
</dbReference>
<keyword evidence="1" id="KW-0472">Membrane</keyword>
<evidence type="ECO:0000313" key="2">
    <source>
        <dbReference type="EMBL" id="KAH8706064.1"/>
    </source>
</evidence>
<protein>
    <submittedName>
        <fullName evidence="2">Uncharacterized protein</fullName>
    </submittedName>
</protein>
<organism evidence="2 3">
    <name type="scientific">Talaromyces proteolyticus</name>
    <dbReference type="NCBI Taxonomy" id="1131652"/>
    <lineage>
        <taxon>Eukaryota</taxon>
        <taxon>Fungi</taxon>
        <taxon>Dikarya</taxon>
        <taxon>Ascomycota</taxon>
        <taxon>Pezizomycotina</taxon>
        <taxon>Eurotiomycetes</taxon>
        <taxon>Eurotiomycetidae</taxon>
        <taxon>Eurotiales</taxon>
        <taxon>Trichocomaceae</taxon>
        <taxon>Talaromyces</taxon>
        <taxon>Talaromyces sect. Bacilispori</taxon>
    </lineage>
</organism>
<evidence type="ECO:0000313" key="3">
    <source>
        <dbReference type="Proteomes" id="UP001201262"/>
    </source>
</evidence>
<feature type="transmembrane region" description="Helical" evidence="1">
    <location>
        <begin position="15"/>
        <end position="32"/>
    </location>
</feature>
<accession>A0AAD4L2K9</accession>
<evidence type="ECO:0000256" key="1">
    <source>
        <dbReference type="SAM" id="Phobius"/>
    </source>
</evidence>
<proteinExistence type="predicted"/>
<name>A0AAD4L2K9_9EURO</name>
<dbReference type="AlphaFoldDB" id="A0AAD4L2K9"/>
<dbReference type="GeneID" id="70245304"/>
<keyword evidence="1" id="KW-0812">Transmembrane</keyword>
<gene>
    <name evidence="2" type="ORF">BGW36DRAFT_368687</name>
</gene>
<comment type="caution">
    <text evidence="2">The sequence shown here is derived from an EMBL/GenBank/DDBJ whole genome shotgun (WGS) entry which is preliminary data.</text>
</comment>